<feature type="region of interest" description="Disordered" evidence="1">
    <location>
        <begin position="76"/>
        <end position="99"/>
    </location>
</feature>
<organism evidence="4 5">
    <name type="scientific">Leuconostoc mesenteroides subsp. mesenteroides (strain ATCC 8293 / DSM 20343 / BCRC 11652 / CCM 1803 / JCM 6124 / NCDO 523 / NBRC 100496 / NCIMB 8023 / NCTC 12954 / NRRL B-1118 / 37Y)</name>
    <dbReference type="NCBI Taxonomy" id="203120"/>
    <lineage>
        <taxon>Bacteria</taxon>
        <taxon>Bacillati</taxon>
        <taxon>Bacillota</taxon>
        <taxon>Bacilli</taxon>
        <taxon>Lactobacillales</taxon>
        <taxon>Lactobacillaceae</taxon>
        <taxon>Leuconostoc</taxon>
    </lineage>
</organism>
<dbReference type="GO" id="GO:0008932">
    <property type="term" value="F:lytic endotransglycosylase activity"/>
    <property type="evidence" value="ECO:0007669"/>
    <property type="project" value="TreeGrafter"/>
</dbReference>
<dbReference type="InterPro" id="IPR018392">
    <property type="entry name" value="LysM"/>
</dbReference>
<dbReference type="SUPFAM" id="SSF55797">
    <property type="entry name" value="PR-1-like"/>
    <property type="match status" value="1"/>
</dbReference>
<dbReference type="CAZy" id="CBM50">
    <property type="family name" value="Carbohydrate-Binding Module Family 50"/>
</dbReference>
<dbReference type="RefSeq" id="WP_011679202.1">
    <property type="nucleotide sequence ID" value="NC_008531.1"/>
</dbReference>
<dbReference type="GeneID" id="29575815"/>
<evidence type="ECO:0000256" key="1">
    <source>
        <dbReference type="SAM" id="MobiDB-lite"/>
    </source>
</evidence>
<dbReference type="PANTHER" id="PTHR33734">
    <property type="entry name" value="LYSM DOMAIN-CONTAINING GPI-ANCHORED PROTEIN 2"/>
    <property type="match status" value="1"/>
</dbReference>
<dbReference type="InterPro" id="IPR014044">
    <property type="entry name" value="CAP_dom"/>
</dbReference>
<accession>Q03ZC2</accession>
<dbReference type="eggNOG" id="COG1388">
    <property type="taxonomic scope" value="Bacteria"/>
</dbReference>
<gene>
    <name evidence="4" type="ordered locus">LEUM_0326</name>
</gene>
<feature type="chain" id="PRO_5038374386" evidence="2">
    <location>
        <begin position="28"/>
        <end position="372"/>
    </location>
</feature>
<evidence type="ECO:0000313" key="5">
    <source>
        <dbReference type="Proteomes" id="UP000000362"/>
    </source>
</evidence>
<feature type="signal peptide" evidence="2">
    <location>
        <begin position="1"/>
        <end position="27"/>
    </location>
</feature>
<feature type="region of interest" description="Disordered" evidence="1">
    <location>
        <begin position="221"/>
        <end position="264"/>
    </location>
</feature>
<feature type="compositionally biased region" description="Low complexity" evidence="1">
    <location>
        <begin position="144"/>
        <end position="171"/>
    </location>
</feature>
<dbReference type="EnsemblBacteria" id="ABJ61450">
    <property type="protein sequence ID" value="ABJ61450"/>
    <property type="gene ID" value="LEUM_0326"/>
</dbReference>
<name>Q03ZC2_LEUMM</name>
<dbReference type="eggNOG" id="COG2340">
    <property type="taxonomic scope" value="Bacteria"/>
</dbReference>
<reference evidence="4 5" key="1">
    <citation type="journal article" date="2006" name="Proc. Natl. Acad. Sci. U.S.A.">
        <title>Comparative genomics of the lactic acid bacteria.</title>
        <authorList>
            <person name="Makarova K."/>
            <person name="Slesarev A."/>
            <person name="Wolf Y."/>
            <person name="Sorokin A."/>
            <person name="Mirkin B."/>
            <person name="Koonin E."/>
            <person name="Pavlov A."/>
            <person name="Pavlova N."/>
            <person name="Karamychev V."/>
            <person name="Polouchine N."/>
            <person name="Shakhova V."/>
            <person name="Grigoriev I."/>
            <person name="Lou Y."/>
            <person name="Rohksar D."/>
            <person name="Lucas S."/>
            <person name="Huang K."/>
            <person name="Goodstein D.M."/>
            <person name="Hawkins T."/>
            <person name="Plengvidhya V."/>
            <person name="Welker D."/>
            <person name="Hughes J."/>
            <person name="Goh Y."/>
            <person name="Benson A."/>
            <person name="Baldwin K."/>
            <person name="Lee J.H."/>
            <person name="Diaz-Muniz I."/>
            <person name="Dosti B."/>
            <person name="Smeianov V."/>
            <person name="Wechter W."/>
            <person name="Barabote R."/>
            <person name="Lorca G."/>
            <person name="Altermann E."/>
            <person name="Barrangou R."/>
            <person name="Ganesan B."/>
            <person name="Xie Y."/>
            <person name="Rawsthorne H."/>
            <person name="Tamir D."/>
            <person name="Parker C."/>
            <person name="Breidt F."/>
            <person name="Broadbent J."/>
            <person name="Hutkins R."/>
            <person name="O'Sullivan D."/>
            <person name="Steele J."/>
            <person name="Unlu G."/>
            <person name="Saier M."/>
            <person name="Klaenhammer T."/>
            <person name="Richardson P."/>
            <person name="Kozyavkin S."/>
            <person name="Weimer B."/>
            <person name="Mills D."/>
        </authorList>
    </citation>
    <scope>NUCLEOTIDE SEQUENCE [LARGE SCALE GENOMIC DNA]</scope>
    <source>
        <strain evidence="5">ATCC 8293 / DSM 20343 / BCRC 11652 / CCM 1803 / JCM 6124 / NCDO 523 / NBRC 100496 / NCIMB 8023 / NCTC 12954 / NRRL B-1118 / 37Y</strain>
    </source>
</reference>
<dbReference type="AlphaFoldDB" id="Q03ZC2"/>
<sequence>MKKSTIAKSVVTAAGAFAVAGAAQVSANTVSVKAGDTLYKIASANGTTVDALVKANNISNANLIFVGQQLQTASSSSTTTQSSSSESSTTTTSSSNGSYTVKSGDTLNKIAAANGTTVANLVATNNISNANLITVGQTLKLSASSTSSSTTTQSSTTTTQTTSNNTATASNGSYTVKSGDTLNKIAAANGTTVANLVAANNISNANVITVGQTLKLSASSASTSSSSTATTSQSSSSTQSSSTSNNTASTSNTSNTSNSSSTSTTADATINAWNAKRATLGLSPIKISASLTAQAQSRAQALATSSNWFGLHESSSTPEVVANGFAAGATVINAWYYETGMVNGGHTEFIVNSSFTEAGVGYYDGWIVIDAH</sequence>
<dbReference type="SMART" id="SM00257">
    <property type="entry name" value="LysM"/>
    <property type="match status" value="3"/>
</dbReference>
<evidence type="ECO:0000256" key="2">
    <source>
        <dbReference type="SAM" id="SignalP"/>
    </source>
</evidence>
<dbReference type="PANTHER" id="PTHR33734:SF22">
    <property type="entry name" value="MEMBRANE-BOUND LYTIC MUREIN TRANSGLYCOSYLASE D"/>
    <property type="match status" value="1"/>
</dbReference>
<evidence type="ECO:0000259" key="3">
    <source>
        <dbReference type="PROSITE" id="PS51782"/>
    </source>
</evidence>
<feature type="region of interest" description="Disordered" evidence="1">
    <location>
        <begin position="144"/>
        <end position="175"/>
    </location>
</feature>
<dbReference type="PROSITE" id="PS51782">
    <property type="entry name" value="LYSM"/>
    <property type="match status" value="3"/>
</dbReference>
<feature type="domain" description="LysM" evidence="3">
    <location>
        <begin position="28"/>
        <end position="72"/>
    </location>
</feature>
<dbReference type="InterPro" id="IPR036779">
    <property type="entry name" value="LysM_dom_sf"/>
</dbReference>
<dbReference type="Pfam" id="PF01476">
    <property type="entry name" value="LysM"/>
    <property type="match status" value="3"/>
</dbReference>
<dbReference type="InterPro" id="IPR035940">
    <property type="entry name" value="CAP_sf"/>
</dbReference>
<feature type="domain" description="LysM" evidence="3">
    <location>
        <begin position="97"/>
        <end position="141"/>
    </location>
</feature>
<keyword evidence="5" id="KW-1185">Reference proteome</keyword>
<feature type="domain" description="LysM" evidence="3">
    <location>
        <begin position="172"/>
        <end position="216"/>
    </location>
</feature>
<protein>
    <submittedName>
        <fullName evidence="4">Muramidase</fullName>
    </submittedName>
</protein>
<dbReference type="SUPFAM" id="SSF54106">
    <property type="entry name" value="LysM domain"/>
    <property type="match status" value="3"/>
</dbReference>
<dbReference type="Gene3D" id="3.10.350.10">
    <property type="entry name" value="LysM domain"/>
    <property type="match status" value="3"/>
</dbReference>
<proteinExistence type="predicted"/>
<keyword evidence="2" id="KW-0732">Signal</keyword>
<dbReference type="CDD" id="cd00118">
    <property type="entry name" value="LysM"/>
    <property type="match status" value="3"/>
</dbReference>
<dbReference type="EMBL" id="CP000414">
    <property type="protein sequence ID" value="ABJ61450.1"/>
    <property type="molecule type" value="Genomic_DNA"/>
</dbReference>
<dbReference type="HOGENOM" id="CLU_711334_0_0_9"/>
<dbReference type="Proteomes" id="UP000000362">
    <property type="component" value="Chromosome"/>
</dbReference>
<dbReference type="Pfam" id="PF00188">
    <property type="entry name" value="CAP"/>
    <property type="match status" value="1"/>
</dbReference>
<dbReference type="Gene3D" id="3.40.33.10">
    <property type="entry name" value="CAP"/>
    <property type="match status" value="1"/>
</dbReference>
<dbReference type="KEGG" id="lme:LEUM_0326"/>
<evidence type="ECO:0000313" key="4">
    <source>
        <dbReference type="EMBL" id="ABJ61450.1"/>
    </source>
</evidence>